<dbReference type="PANTHER" id="PTHR36150">
    <property type="entry name" value="DNA GYRASE INHIBITOR YACG"/>
    <property type="match status" value="1"/>
</dbReference>
<sequence>MTCPICKRPTVARFRPFCSGRCADVDLGKWLGGEYAVPSRDPEDMEEAAEAAAQEREGSIAKPR</sequence>
<comment type="subunit">
    <text evidence="3">Interacts with GyrB.</text>
</comment>
<dbReference type="Pfam" id="PF03884">
    <property type="entry name" value="YacG"/>
    <property type="match status" value="1"/>
</dbReference>
<dbReference type="AlphaFoldDB" id="A0A3A8B5H6"/>
<dbReference type="Proteomes" id="UP000281128">
    <property type="component" value="Unassembled WGS sequence"/>
</dbReference>
<comment type="similarity">
    <text evidence="3">Belongs to the DNA gyrase inhibitor YacG family.</text>
</comment>
<feature type="binding site" evidence="3">
    <location>
        <position position="18"/>
    </location>
    <ligand>
        <name>Zn(2+)</name>
        <dbReference type="ChEBI" id="CHEBI:29105"/>
    </ligand>
</feature>
<feature type="binding site" evidence="3">
    <location>
        <position position="3"/>
    </location>
    <ligand>
        <name>Zn(2+)</name>
        <dbReference type="ChEBI" id="CHEBI:29105"/>
    </ligand>
</feature>
<feature type="compositionally biased region" description="Basic and acidic residues" evidence="4">
    <location>
        <begin position="53"/>
        <end position="64"/>
    </location>
</feature>
<dbReference type="RefSeq" id="WP_121165600.1">
    <property type="nucleotide sequence ID" value="NZ_RAPE01000002.1"/>
</dbReference>
<dbReference type="SUPFAM" id="SSF57716">
    <property type="entry name" value="Glucocorticoid receptor-like (DNA-binding domain)"/>
    <property type="match status" value="1"/>
</dbReference>
<dbReference type="Gene3D" id="3.30.50.10">
    <property type="entry name" value="Erythroid Transcription Factor GATA-1, subunit A"/>
    <property type="match status" value="1"/>
</dbReference>
<feature type="binding site" evidence="3">
    <location>
        <position position="6"/>
    </location>
    <ligand>
        <name>Zn(2+)</name>
        <dbReference type="ChEBI" id="CHEBI:29105"/>
    </ligand>
</feature>
<dbReference type="EMBL" id="RAPE01000002">
    <property type="protein sequence ID" value="RKF14786.1"/>
    <property type="molecule type" value="Genomic_DNA"/>
</dbReference>
<evidence type="ECO:0000256" key="2">
    <source>
        <dbReference type="ARBA" id="ARBA00022833"/>
    </source>
</evidence>
<protein>
    <recommendedName>
        <fullName evidence="3">DNA gyrase inhibitor YacG</fullName>
    </recommendedName>
</protein>
<feature type="binding site" evidence="3">
    <location>
        <position position="22"/>
    </location>
    <ligand>
        <name>Zn(2+)</name>
        <dbReference type="ChEBI" id="CHEBI:29105"/>
    </ligand>
</feature>
<keyword evidence="6" id="KW-1185">Reference proteome</keyword>
<name>A0A3A8B5H6_9RHOB</name>
<evidence type="ECO:0000256" key="4">
    <source>
        <dbReference type="SAM" id="MobiDB-lite"/>
    </source>
</evidence>
<keyword evidence="2 3" id="KW-0862">Zinc</keyword>
<dbReference type="GO" id="GO:0008270">
    <property type="term" value="F:zinc ion binding"/>
    <property type="evidence" value="ECO:0007669"/>
    <property type="project" value="UniProtKB-UniRule"/>
</dbReference>
<dbReference type="HAMAP" id="MF_00649">
    <property type="entry name" value="DNA_gyrase_inhibitor_YacG"/>
    <property type="match status" value="1"/>
</dbReference>
<dbReference type="GO" id="GO:0006355">
    <property type="term" value="P:regulation of DNA-templated transcription"/>
    <property type="evidence" value="ECO:0007669"/>
    <property type="project" value="InterPro"/>
</dbReference>
<comment type="caution">
    <text evidence="5">The sequence shown here is derived from an EMBL/GenBank/DDBJ whole genome shotgun (WGS) entry which is preliminary data.</text>
</comment>
<comment type="function">
    <text evidence="3">Inhibits all the catalytic activities of DNA gyrase by preventing its interaction with DNA. Acts by binding directly to the C-terminal domain of GyrB, which probably disrupts DNA binding by the gyrase.</text>
</comment>
<keyword evidence="1 3" id="KW-0479">Metal-binding</keyword>
<proteinExistence type="inferred from homology"/>
<reference evidence="5 6" key="1">
    <citation type="submission" date="2018-09" db="EMBL/GenBank/DDBJ databases">
        <title>Roseovarius spongiae sp. nov., isolated from a marine sponge.</title>
        <authorList>
            <person name="Zhuang L."/>
            <person name="Luo L."/>
        </authorList>
    </citation>
    <scope>NUCLEOTIDE SEQUENCE [LARGE SCALE GENOMIC DNA]</scope>
    <source>
        <strain evidence="5 6">HN-E21</strain>
    </source>
</reference>
<organism evidence="5 6">
    <name type="scientific">Roseovarius spongiae</name>
    <dbReference type="NCBI Taxonomy" id="2320272"/>
    <lineage>
        <taxon>Bacteria</taxon>
        <taxon>Pseudomonadati</taxon>
        <taxon>Pseudomonadota</taxon>
        <taxon>Alphaproteobacteria</taxon>
        <taxon>Rhodobacterales</taxon>
        <taxon>Roseobacteraceae</taxon>
        <taxon>Roseovarius</taxon>
    </lineage>
</organism>
<comment type="cofactor">
    <cofactor evidence="3">
        <name>Zn(2+)</name>
        <dbReference type="ChEBI" id="CHEBI:29105"/>
    </cofactor>
    <text evidence="3">Binds 1 zinc ion.</text>
</comment>
<dbReference type="OrthoDB" id="9809663at2"/>
<evidence type="ECO:0000313" key="5">
    <source>
        <dbReference type="EMBL" id="RKF14786.1"/>
    </source>
</evidence>
<accession>A0A3A8B5H6</accession>
<dbReference type="GO" id="GO:0008657">
    <property type="term" value="F:DNA topoisomerase type II (double strand cut, ATP-hydrolyzing) inhibitor activity"/>
    <property type="evidence" value="ECO:0007669"/>
    <property type="project" value="UniProtKB-UniRule"/>
</dbReference>
<evidence type="ECO:0000256" key="1">
    <source>
        <dbReference type="ARBA" id="ARBA00022723"/>
    </source>
</evidence>
<feature type="region of interest" description="Disordered" evidence="4">
    <location>
        <begin position="36"/>
        <end position="64"/>
    </location>
</feature>
<evidence type="ECO:0000256" key="3">
    <source>
        <dbReference type="HAMAP-Rule" id="MF_00649"/>
    </source>
</evidence>
<gene>
    <name evidence="3 5" type="primary">yacG</name>
    <name evidence="5" type="ORF">D6850_07870</name>
</gene>
<dbReference type="PANTHER" id="PTHR36150:SF1">
    <property type="entry name" value="DNA GYRASE INHIBITOR YACG"/>
    <property type="match status" value="1"/>
</dbReference>
<evidence type="ECO:0000313" key="6">
    <source>
        <dbReference type="Proteomes" id="UP000281128"/>
    </source>
</evidence>
<dbReference type="InterPro" id="IPR005584">
    <property type="entry name" value="DNA_gyrase_inhibitor_YacG"/>
</dbReference>
<dbReference type="InterPro" id="IPR013088">
    <property type="entry name" value="Znf_NHR/GATA"/>
</dbReference>